<accession>A0ABT6FLJ9</accession>
<evidence type="ECO:0000313" key="2">
    <source>
        <dbReference type="Proteomes" id="UP001216907"/>
    </source>
</evidence>
<proteinExistence type="predicted"/>
<evidence type="ECO:0000313" key="1">
    <source>
        <dbReference type="EMBL" id="MDG3008457.1"/>
    </source>
</evidence>
<dbReference type="Proteomes" id="UP001216907">
    <property type="component" value="Unassembled WGS sequence"/>
</dbReference>
<sequence>MLHIENRQLLLARLDAFVQQVTEFTSDETSHNTAENSSERLEVDLGAVMRQMLEHAKLDGALVDPARRSFLEATWHRLNRVKLLEASSDHRPRQAVEMLHEKLRRNHLIGVTATNLPPERTAEMLEWALTAIAQAIHGQMPRSLMRTGGGQFRIDWTDSDGTGYWEDEIPSTSFSIRRVAQRCFMSPGGFTPTIADYLSTVFIGALRGGSNSKMRLEGLDQSGATPDGKTTWLRWMAPEVDVFLTDQFEKALAQLHNEQNSRVAQEIEEVADVDESRDDSWLWNVDTDLAFRFEAAFRVALFCDDAHVNMQPSQLDQLSEVVESHVAESKNEDARRLAALMRRREAKAKAGLMRVERSVATRKLADSFIKI</sequence>
<name>A0ABT6FLJ9_9BACT</name>
<reference evidence="1 2" key="1">
    <citation type="submission" date="2023-03" db="EMBL/GenBank/DDBJ databases">
        <title>Paludisphaera mucosa sp. nov. a novel planctomycete from northern fen.</title>
        <authorList>
            <person name="Ivanova A."/>
        </authorList>
    </citation>
    <scope>NUCLEOTIDE SEQUENCE [LARGE SCALE GENOMIC DNA]</scope>
    <source>
        <strain evidence="1 2">Pla2</strain>
    </source>
</reference>
<dbReference type="RefSeq" id="WP_277864776.1">
    <property type="nucleotide sequence ID" value="NZ_JARRAG010000007.1"/>
</dbReference>
<protein>
    <submittedName>
        <fullName evidence="1">Uncharacterized protein</fullName>
    </submittedName>
</protein>
<dbReference type="EMBL" id="JARRAG010000007">
    <property type="protein sequence ID" value="MDG3008457.1"/>
    <property type="molecule type" value="Genomic_DNA"/>
</dbReference>
<gene>
    <name evidence="1" type="ORF">PZE19_32230</name>
</gene>
<keyword evidence="2" id="KW-1185">Reference proteome</keyword>
<organism evidence="1 2">
    <name type="scientific">Paludisphaera mucosa</name>
    <dbReference type="NCBI Taxonomy" id="3030827"/>
    <lineage>
        <taxon>Bacteria</taxon>
        <taxon>Pseudomonadati</taxon>
        <taxon>Planctomycetota</taxon>
        <taxon>Planctomycetia</taxon>
        <taxon>Isosphaerales</taxon>
        <taxon>Isosphaeraceae</taxon>
        <taxon>Paludisphaera</taxon>
    </lineage>
</organism>
<comment type="caution">
    <text evidence="1">The sequence shown here is derived from an EMBL/GenBank/DDBJ whole genome shotgun (WGS) entry which is preliminary data.</text>
</comment>